<accession>Q3J3X4</accession>
<name>Q3J3X4_CERS4</name>
<feature type="region of interest" description="Disordered" evidence="1">
    <location>
        <begin position="1"/>
        <end position="33"/>
    </location>
</feature>
<dbReference type="KEGG" id="rsp:RSP_2353"/>
<dbReference type="RefSeq" id="WP_011337420.1">
    <property type="nucleotide sequence ID" value="NC_007493.2"/>
</dbReference>
<reference evidence="3" key="1">
    <citation type="submission" date="2005-09" db="EMBL/GenBank/DDBJ databases">
        <title>Complete sequence of chromosome 1 of Rhodobacter sphaeroides 2.4.1.</title>
        <authorList>
            <person name="Copeland A."/>
            <person name="Lucas S."/>
            <person name="Lapidus A."/>
            <person name="Barry K."/>
            <person name="Detter J.C."/>
            <person name="Glavina T."/>
            <person name="Hammon N."/>
            <person name="Israni S."/>
            <person name="Pitluck S."/>
            <person name="Richardson P."/>
            <person name="Mackenzie C."/>
            <person name="Choudhary M."/>
            <person name="Larimer F."/>
            <person name="Hauser L.J."/>
            <person name="Land M."/>
            <person name="Donohue T.J."/>
            <person name="Kaplan S."/>
        </authorList>
    </citation>
    <scope>NUCLEOTIDE SEQUENCE [LARGE SCALE GENOMIC DNA]</scope>
    <source>
        <strain evidence="3">ATCC 17023 / DSM 158 / JCM 6121 / CCUG 31486 / LMG 2827 / NBRC 12203 / NCIMB 8253 / ATH 2.4.1.</strain>
    </source>
</reference>
<dbReference type="GeneID" id="3719888"/>
<keyword evidence="3" id="KW-1185">Reference proteome</keyword>
<proteinExistence type="predicted"/>
<dbReference type="OrthoDB" id="7843333at2"/>
<dbReference type="PATRIC" id="fig|272943.9.peg.1268"/>
<dbReference type="EMBL" id="CP000143">
    <property type="protein sequence ID" value="ABA78510.1"/>
    <property type="molecule type" value="Genomic_DNA"/>
</dbReference>
<dbReference type="STRING" id="272943.RSP_2353"/>
<dbReference type="EnsemblBacteria" id="ABA78510">
    <property type="protein sequence ID" value="ABA78510"/>
    <property type="gene ID" value="RSP_2353"/>
</dbReference>
<dbReference type="eggNOG" id="COG3747">
    <property type="taxonomic scope" value="Bacteria"/>
</dbReference>
<evidence type="ECO:0000256" key="1">
    <source>
        <dbReference type="SAM" id="MobiDB-lite"/>
    </source>
</evidence>
<evidence type="ECO:0000313" key="2">
    <source>
        <dbReference type="EMBL" id="ABA78510.1"/>
    </source>
</evidence>
<dbReference type="NCBIfam" id="TIGR01558">
    <property type="entry name" value="sm_term_P27"/>
    <property type="match status" value="1"/>
</dbReference>
<feature type="region of interest" description="Disordered" evidence="1">
    <location>
        <begin position="111"/>
        <end position="131"/>
    </location>
</feature>
<dbReference type="InterPro" id="IPR006448">
    <property type="entry name" value="Phage_term_ssu_P27"/>
</dbReference>
<gene>
    <name evidence="2" type="ORF">RSP_2353</name>
</gene>
<organism evidence="2 3">
    <name type="scientific">Cereibacter sphaeroides (strain ATCC 17023 / DSM 158 / JCM 6121 / CCUG 31486 / LMG 2827 / NBRC 12203 / NCIMB 8253 / ATH 2.4.1.)</name>
    <name type="common">Rhodobacter sphaeroides</name>
    <dbReference type="NCBI Taxonomy" id="272943"/>
    <lineage>
        <taxon>Bacteria</taxon>
        <taxon>Pseudomonadati</taxon>
        <taxon>Pseudomonadota</taxon>
        <taxon>Alphaproteobacteria</taxon>
        <taxon>Rhodobacterales</taxon>
        <taxon>Paracoccaceae</taxon>
        <taxon>Cereibacter</taxon>
    </lineage>
</organism>
<dbReference type="Proteomes" id="UP000002703">
    <property type="component" value="Chromosome 1"/>
</dbReference>
<dbReference type="PhylomeDB" id="Q3J3X4"/>
<protein>
    <submittedName>
        <fullName evidence="2">Phage terminase, small subunit, putative, P27 family</fullName>
    </submittedName>
</protein>
<dbReference type="Pfam" id="PF05119">
    <property type="entry name" value="Terminase_4"/>
    <property type="match status" value="1"/>
</dbReference>
<sequence length="131" mass="14083">MTTATRGRKPTLNADRAPLARVPKAPSHLSPEAKAEWKRVLPRLVEDRIVTTADLGGVEDLCTARGIVRQIERERQAAGGVIDPKMFGVLNRAAQTARQLAAEYGLSPVSRSRIASTAAEDDDADNPLAVT</sequence>
<evidence type="ECO:0000313" key="3">
    <source>
        <dbReference type="Proteomes" id="UP000002703"/>
    </source>
</evidence>
<dbReference type="AlphaFoldDB" id="Q3J3X4"/>